<keyword evidence="3" id="KW-0479">Metal-binding</keyword>
<dbReference type="GeneID" id="54472420"/>
<dbReference type="InterPro" id="IPR013154">
    <property type="entry name" value="ADH-like_N"/>
</dbReference>
<dbReference type="SUPFAM" id="SSF51735">
    <property type="entry name" value="NAD(P)-binding Rossmann-fold domains"/>
    <property type="match status" value="1"/>
</dbReference>
<dbReference type="GO" id="GO:0000721">
    <property type="term" value="F:(R,R)-butanediol dehydrogenase activity"/>
    <property type="evidence" value="ECO:0007669"/>
    <property type="project" value="TreeGrafter"/>
</dbReference>
<keyword evidence="5" id="KW-0560">Oxidoreductase</keyword>
<dbReference type="EMBL" id="MU001638">
    <property type="protein sequence ID" value="KAF2481252.1"/>
    <property type="molecule type" value="Genomic_DNA"/>
</dbReference>
<dbReference type="InterPro" id="IPR013149">
    <property type="entry name" value="ADH-like_C"/>
</dbReference>
<evidence type="ECO:0000256" key="4">
    <source>
        <dbReference type="ARBA" id="ARBA00022833"/>
    </source>
</evidence>
<dbReference type="Pfam" id="PF08240">
    <property type="entry name" value="ADH_N"/>
    <property type="match status" value="1"/>
</dbReference>
<evidence type="ECO:0000256" key="1">
    <source>
        <dbReference type="ARBA" id="ARBA00001947"/>
    </source>
</evidence>
<dbReference type="SMART" id="SM00829">
    <property type="entry name" value="PKS_ER"/>
    <property type="match status" value="1"/>
</dbReference>
<protein>
    <submittedName>
        <fullName evidence="7">Alcohol dehydrogenase</fullName>
    </submittedName>
</protein>
<evidence type="ECO:0000256" key="3">
    <source>
        <dbReference type="ARBA" id="ARBA00022723"/>
    </source>
</evidence>
<comment type="cofactor">
    <cofactor evidence="1">
        <name>Zn(2+)</name>
        <dbReference type="ChEBI" id="CHEBI:29105"/>
    </cofactor>
</comment>
<gene>
    <name evidence="7" type="ORF">BDY17DRAFT_254284</name>
</gene>
<dbReference type="GO" id="GO:0046872">
    <property type="term" value="F:metal ion binding"/>
    <property type="evidence" value="ECO:0007669"/>
    <property type="project" value="UniProtKB-KW"/>
</dbReference>
<sequence>MKALRFYSAKDLRVDDVPRPECGADEVRLKIAYVGICGSDIHEYLIGPSILPADPTKAVNRYTGGRLPQIMGHEISATIVEVGKDVQGYKVGQRVAVNAAIDDRHHGHELCDPCEKGRHNICDRISFYGVNSPAGGFAEEMVVKSVALVPIPDGVSLKIAALAEPLAVAAHSIRMSGFQKGQNAIVFGAGPIGTALTFLLKDAGAKCVMVSEVASSRLEQAKAAGADRTVNPLEEKVLDVVHELMGTGADVAFEACGLQATFDAALASVKTGGTIFNVAILEKPLQLNTNILTRGEKKLLAGNAYTAEDFDRVMRVLSTRGSDVEKFISSVVPLARAVEDGFEEIVNNKSKHNKILVELSGEH</sequence>
<name>A0A6A6PMM6_9PEZI</name>
<keyword evidence="8" id="KW-1185">Reference proteome</keyword>
<dbReference type="PANTHER" id="PTHR43161">
    <property type="entry name" value="SORBITOL DEHYDROGENASE"/>
    <property type="match status" value="1"/>
</dbReference>
<dbReference type="GO" id="GO:0005737">
    <property type="term" value="C:cytoplasm"/>
    <property type="evidence" value="ECO:0007669"/>
    <property type="project" value="TreeGrafter"/>
</dbReference>
<evidence type="ECO:0000313" key="8">
    <source>
        <dbReference type="Proteomes" id="UP000799767"/>
    </source>
</evidence>
<dbReference type="RefSeq" id="XP_033587822.1">
    <property type="nucleotide sequence ID" value="XM_033731418.1"/>
</dbReference>
<dbReference type="GO" id="GO:0034079">
    <property type="term" value="P:butanediol biosynthetic process"/>
    <property type="evidence" value="ECO:0007669"/>
    <property type="project" value="TreeGrafter"/>
</dbReference>
<dbReference type="InterPro" id="IPR011032">
    <property type="entry name" value="GroES-like_sf"/>
</dbReference>
<dbReference type="SUPFAM" id="SSF50129">
    <property type="entry name" value="GroES-like"/>
    <property type="match status" value="1"/>
</dbReference>
<proteinExistence type="inferred from homology"/>
<evidence type="ECO:0000256" key="5">
    <source>
        <dbReference type="ARBA" id="ARBA00023002"/>
    </source>
</evidence>
<dbReference type="OrthoDB" id="3941538at2759"/>
<dbReference type="InterPro" id="IPR036291">
    <property type="entry name" value="NAD(P)-bd_dom_sf"/>
</dbReference>
<dbReference type="Pfam" id="PF00107">
    <property type="entry name" value="ADH_zinc_N"/>
    <property type="match status" value="1"/>
</dbReference>
<dbReference type="Proteomes" id="UP000799767">
    <property type="component" value="Unassembled WGS sequence"/>
</dbReference>
<feature type="domain" description="Enoyl reductase (ER)" evidence="6">
    <location>
        <begin position="8"/>
        <end position="357"/>
    </location>
</feature>
<organism evidence="7 8">
    <name type="scientific">Neohortaea acidophila</name>
    <dbReference type="NCBI Taxonomy" id="245834"/>
    <lineage>
        <taxon>Eukaryota</taxon>
        <taxon>Fungi</taxon>
        <taxon>Dikarya</taxon>
        <taxon>Ascomycota</taxon>
        <taxon>Pezizomycotina</taxon>
        <taxon>Dothideomycetes</taxon>
        <taxon>Dothideomycetidae</taxon>
        <taxon>Mycosphaerellales</taxon>
        <taxon>Teratosphaeriaceae</taxon>
        <taxon>Neohortaea</taxon>
    </lineage>
</organism>
<reference evidence="7" key="1">
    <citation type="journal article" date="2020" name="Stud. Mycol.">
        <title>101 Dothideomycetes genomes: a test case for predicting lifestyles and emergence of pathogens.</title>
        <authorList>
            <person name="Haridas S."/>
            <person name="Albert R."/>
            <person name="Binder M."/>
            <person name="Bloem J."/>
            <person name="Labutti K."/>
            <person name="Salamov A."/>
            <person name="Andreopoulos B."/>
            <person name="Baker S."/>
            <person name="Barry K."/>
            <person name="Bills G."/>
            <person name="Bluhm B."/>
            <person name="Cannon C."/>
            <person name="Castanera R."/>
            <person name="Culley D."/>
            <person name="Daum C."/>
            <person name="Ezra D."/>
            <person name="Gonzalez J."/>
            <person name="Henrissat B."/>
            <person name="Kuo A."/>
            <person name="Liang C."/>
            <person name="Lipzen A."/>
            <person name="Lutzoni F."/>
            <person name="Magnuson J."/>
            <person name="Mondo S."/>
            <person name="Nolan M."/>
            <person name="Ohm R."/>
            <person name="Pangilinan J."/>
            <person name="Park H.-J."/>
            <person name="Ramirez L."/>
            <person name="Alfaro M."/>
            <person name="Sun H."/>
            <person name="Tritt A."/>
            <person name="Yoshinaga Y."/>
            <person name="Zwiers L.-H."/>
            <person name="Turgeon B."/>
            <person name="Goodwin S."/>
            <person name="Spatafora J."/>
            <person name="Crous P."/>
            <person name="Grigoriev I."/>
        </authorList>
    </citation>
    <scope>NUCLEOTIDE SEQUENCE</scope>
    <source>
        <strain evidence="7">CBS 113389</strain>
    </source>
</reference>
<accession>A0A6A6PMM6</accession>
<evidence type="ECO:0000259" key="6">
    <source>
        <dbReference type="SMART" id="SM00829"/>
    </source>
</evidence>
<dbReference type="PANTHER" id="PTHR43161:SF23">
    <property type="entry name" value="(R,R)-BUTANEDIOL DEHYDROGENASE-RELATED"/>
    <property type="match status" value="1"/>
</dbReference>
<evidence type="ECO:0000313" key="7">
    <source>
        <dbReference type="EMBL" id="KAF2481252.1"/>
    </source>
</evidence>
<dbReference type="CDD" id="cd08233">
    <property type="entry name" value="butanediol_DH_like"/>
    <property type="match status" value="1"/>
</dbReference>
<dbReference type="AlphaFoldDB" id="A0A6A6PMM6"/>
<dbReference type="InterPro" id="IPR020843">
    <property type="entry name" value="ER"/>
</dbReference>
<dbReference type="Gene3D" id="3.90.180.10">
    <property type="entry name" value="Medium-chain alcohol dehydrogenases, catalytic domain"/>
    <property type="match status" value="1"/>
</dbReference>
<keyword evidence="4" id="KW-0862">Zinc</keyword>
<comment type="similarity">
    <text evidence="2">Belongs to the zinc-containing alcohol dehydrogenase family.</text>
</comment>
<evidence type="ECO:0000256" key="2">
    <source>
        <dbReference type="ARBA" id="ARBA00008072"/>
    </source>
</evidence>
<dbReference type="Gene3D" id="3.40.50.720">
    <property type="entry name" value="NAD(P)-binding Rossmann-like Domain"/>
    <property type="match status" value="1"/>
</dbReference>